<dbReference type="EMBL" id="VSRR010001680">
    <property type="protein sequence ID" value="MPC26997.1"/>
    <property type="molecule type" value="Genomic_DNA"/>
</dbReference>
<comment type="caution">
    <text evidence="1">The sequence shown here is derived from an EMBL/GenBank/DDBJ whole genome shotgun (WGS) entry which is preliminary data.</text>
</comment>
<name>A0A5B7E0Y7_PORTR</name>
<accession>A0A5B7E0Y7</accession>
<reference evidence="1 2" key="1">
    <citation type="submission" date="2019-05" db="EMBL/GenBank/DDBJ databases">
        <title>Another draft genome of Portunus trituberculatus and its Hox gene families provides insights of decapod evolution.</title>
        <authorList>
            <person name="Jeong J.-H."/>
            <person name="Song I."/>
            <person name="Kim S."/>
            <person name="Choi T."/>
            <person name="Kim D."/>
            <person name="Ryu S."/>
            <person name="Kim W."/>
        </authorList>
    </citation>
    <scope>NUCLEOTIDE SEQUENCE [LARGE SCALE GENOMIC DNA]</scope>
    <source>
        <tissue evidence="1">Muscle</tissue>
    </source>
</reference>
<dbReference type="Proteomes" id="UP000324222">
    <property type="component" value="Unassembled WGS sequence"/>
</dbReference>
<sequence length="87" mass="9446">MNEAKLPATLSAAIFHGSVVAFYSASELLGVGLKQFVSRSLYFYRAPPVCPPPPVKVASLSRHVVPNLCILTHLLDVPRLGRTRTSD</sequence>
<protein>
    <submittedName>
        <fullName evidence="1">Uncharacterized protein</fullName>
    </submittedName>
</protein>
<gene>
    <name evidence="1" type="ORF">E2C01_020148</name>
</gene>
<organism evidence="1 2">
    <name type="scientific">Portunus trituberculatus</name>
    <name type="common">Swimming crab</name>
    <name type="synonym">Neptunus trituberculatus</name>
    <dbReference type="NCBI Taxonomy" id="210409"/>
    <lineage>
        <taxon>Eukaryota</taxon>
        <taxon>Metazoa</taxon>
        <taxon>Ecdysozoa</taxon>
        <taxon>Arthropoda</taxon>
        <taxon>Crustacea</taxon>
        <taxon>Multicrustacea</taxon>
        <taxon>Malacostraca</taxon>
        <taxon>Eumalacostraca</taxon>
        <taxon>Eucarida</taxon>
        <taxon>Decapoda</taxon>
        <taxon>Pleocyemata</taxon>
        <taxon>Brachyura</taxon>
        <taxon>Eubrachyura</taxon>
        <taxon>Portunoidea</taxon>
        <taxon>Portunidae</taxon>
        <taxon>Portuninae</taxon>
        <taxon>Portunus</taxon>
    </lineage>
</organism>
<dbReference type="AlphaFoldDB" id="A0A5B7E0Y7"/>
<evidence type="ECO:0000313" key="1">
    <source>
        <dbReference type="EMBL" id="MPC26997.1"/>
    </source>
</evidence>
<evidence type="ECO:0000313" key="2">
    <source>
        <dbReference type="Proteomes" id="UP000324222"/>
    </source>
</evidence>
<proteinExistence type="predicted"/>
<keyword evidence="2" id="KW-1185">Reference proteome</keyword>